<feature type="domain" description="PIH1D1/2/3 CS-like" evidence="4">
    <location>
        <begin position="221"/>
        <end position="321"/>
    </location>
</feature>
<proteinExistence type="inferred from homology"/>
<dbReference type="AlphaFoldDB" id="A0A6P7U4S2"/>
<evidence type="ECO:0000256" key="2">
    <source>
        <dbReference type="SAM" id="MobiDB-lite"/>
    </source>
</evidence>
<evidence type="ECO:0000259" key="4">
    <source>
        <dbReference type="Pfam" id="PF18201"/>
    </source>
</evidence>
<evidence type="ECO:0000256" key="1">
    <source>
        <dbReference type="ARBA" id="ARBA00008511"/>
    </source>
</evidence>
<comment type="similarity">
    <text evidence="1">Belongs to the PIH1 family.</text>
</comment>
<evidence type="ECO:0000259" key="3">
    <source>
        <dbReference type="Pfam" id="PF08190"/>
    </source>
</evidence>
<dbReference type="Proteomes" id="UP000515154">
    <property type="component" value="Unplaced"/>
</dbReference>
<evidence type="ECO:0000313" key="6">
    <source>
        <dbReference type="RefSeq" id="XP_029655936.1"/>
    </source>
</evidence>
<dbReference type="PANTHER" id="PTHR22997:SF3">
    <property type="entry name" value="PROTEIN KINTOUN"/>
    <property type="match status" value="1"/>
</dbReference>
<feature type="domain" description="PIH1 N-terminal" evidence="3">
    <location>
        <begin position="35"/>
        <end position="192"/>
    </location>
</feature>
<organism evidence="5 6">
    <name type="scientific">Octopus sinensis</name>
    <name type="common">East Asian common octopus</name>
    <dbReference type="NCBI Taxonomy" id="2607531"/>
    <lineage>
        <taxon>Eukaryota</taxon>
        <taxon>Metazoa</taxon>
        <taxon>Spiralia</taxon>
        <taxon>Lophotrochozoa</taxon>
        <taxon>Mollusca</taxon>
        <taxon>Cephalopoda</taxon>
        <taxon>Coleoidea</taxon>
        <taxon>Octopodiformes</taxon>
        <taxon>Octopoda</taxon>
        <taxon>Incirrata</taxon>
        <taxon>Octopodidae</taxon>
        <taxon>Octopus</taxon>
    </lineage>
</organism>
<dbReference type="KEGG" id="osn:115229780"/>
<dbReference type="PANTHER" id="PTHR22997">
    <property type="entry name" value="PIH1 DOMAIN-CONTAINING PROTEIN 1"/>
    <property type="match status" value="1"/>
</dbReference>
<accession>A0A6P7U4S2</accession>
<name>A0A6P7U4S2_9MOLL</name>
<protein>
    <submittedName>
        <fullName evidence="6">Protein kintoun-like</fullName>
    </submittedName>
</protein>
<keyword evidence="5" id="KW-1185">Reference proteome</keyword>
<dbReference type="GO" id="GO:0005737">
    <property type="term" value="C:cytoplasm"/>
    <property type="evidence" value="ECO:0007669"/>
    <property type="project" value="TreeGrafter"/>
</dbReference>
<dbReference type="InterPro" id="IPR050734">
    <property type="entry name" value="PIH1/Kintoun_subfamily"/>
</dbReference>
<reference evidence="6" key="1">
    <citation type="submission" date="2025-08" db="UniProtKB">
        <authorList>
            <consortium name="RefSeq"/>
        </authorList>
    </citation>
    <scope>IDENTIFICATION</scope>
</reference>
<gene>
    <name evidence="6" type="primary">LOC115229780</name>
</gene>
<evidence type="ECO:0000313" key="5">
    <source>
        <dbReference type="Proteomes" id="UP000515154"/>
    </source>
</evidence>
<sequence length="476" mass="53618">MVFMDGLSKDELNSIAKALKNEKFRNLLAEYAEELKDPENRRRYEEEITELEKQRGRDIQFILPEPGFCLKARSKDSDTIFYINMSSNKDIQKPSCRRERANQSGATWSIPHSIFKPKEGTTPNLKQCTIVDVVFHPDTISLSRNAAFSKMAIQVAIESINKAFDLRIDPRSAKSLKILYKGTPTASIINKDGSNRPVDPPTLEELLPNNPKCIPTENNQPTRPEFQIKYRSKVELRDYDRLSTPADRSRPNELQLTVFLPNVTSAGDVDLEIFERHAVLSAPPPLNYDLHIPFKQSVDEDKGRAVFDKTHKKLIVTLPIVYKDLPPQHPPIVSEIQPEENEPVSDVPIEEPPVLLGKEIDQISREMPIFDSRLEDDGLYLILRTPGVSPDNLTVEVSEENRLCVLLTSLGQGGFPLYYKLALSVEGATCLSYRTDISQDNVLLVILYTAGEQVPVIHYGPSFENLSLVSPPSNGV</sequence>
<feature type="region of interest" description="Disordered" evidence="2">
    <location>
        <begin position="190"/>
        <end position="222"/>
    </location>
</feature>
<dbReference type="InterPro" id="IPR012981">
    <property type="entry name" value="PIH1_N"/>
</dbReference>
<dbReference type="RefSeq" id="XP_029655936.1">
    <property type="nucleotide sequence ID" value="XM_029800076.1"/>
</dbReference>
<dbReference type="InterPro" id="IPR041442">
    <property type="entry name" value="PIH1D1/2/3_CS-like"/>
</dbReference>
<dbReference type="Pfam" id="PF08190">
    <property type="entry name" value="PIH1"/>
    <property type="match status" value="1"/>
</dbReference>
<dbReference type="Pfam" id="PF18201">
    <property type="entry name" value="PIH1_CS"/>
    <property type="match status" value="1"/>
</dbReference>
<feature type="compositionally biased region" description="Low complexity" evidence="2">
    <location>
        <begin position="201"/>
        <end position="211"/>
    </location>
</feature>